<protein>
    <submittedName>
        <fullName evidence="2">Uncharacterized protein</fullName>
    </submittedName>
</protein>
<reference evidence="2" key="1">
    <citation type="submission" date="2018-11" db="EMBL/GenBank/DDBJ databases">
        <authorList>
            <person name="Grassa J C."/>
        </authorList>
    </citation>
    <scope>NUCLEOTIDE SEQUENCE [LARGE SCALE GENOMIC DNA]</scope>
</reference>
<accession>A0A803NL94</accession>
<dbReference type="Gramene" id="evm.model.01.2465">
    <property type="protein sequence ID" value="cds.evm.model.01.2465"/>
    <property type="gene ID" value="evm.TU.01.2465"/>
</dbReference>
<dbReference type="Proteomes" id="UP000596661">
    <property type="component" value="Chromosome 1"/>
</dbReference>
<sequence>MQSNSIGPRRILVPQRPVFAKSAPSSGNLDESRKSREVVSVSEDHRDSVMQMKRTTAIAKDSQEDELTTPPSNSGTITRAFDDNLNPYEIKSKKDPVFRSKQGHFAGGRSSYGHWIGELTISYEFTCIDRNGMGYRQSKRGISGH</sequence>
<organism evidence="2 3">
    <name type="scientific">Cannabis sativa</name>
    <name type="common">Hemp</name>
    <name type="synonym">Marijuana</name>
    <dbReference type="NCBI Taxonomy" id="3483"/>
    <lineage>
        <taxon>Eukaryota</taxon>
        <taxon>Viridiplantae</taxon>
        <taxon>Streptophyta</taxon>
        <taxon>Embryophyta</taxon>
        <taxon>Tracheophyta</taxon>
        <taxon>Spermatophyta</taxon>
        <taxon>Magnoliopsida</taxon>
        <taxon>eudicotyledons</taxon>
        <taxon>Gunneridae</taxon>
        <taxon>Pentapetalae</taxon>
        <taxon>rosids</taxon>
        <taxon>fabids</taxon>
        <taxon>Rosales</taxon>
        <taxon>Cannabaceae</taxon>
        <taxon>Cannabis</taxon>
    </lineage>
</organism>
<dbReference type="EnsemblPlants" id="evm.model.01.2465">
    <property type="protein sequence ID" value="cds.evm.model.01.2465"/>
    <property type="gene ID" value="evm.TU.01.2465"/>
</dbReference>
<proteinExistence type="predicted"/>
<feature type="region of interest" description="Disordered" evidence="1">
    <location>
        <begin position="1"/>
        <end position="47"/>
    </location>
</feature>
<feature type="compositionally biased region" description="Basic and acidic residues" evidence="1">
    <location>
        <begin position="30"/>
        <end position="47"/>
    </location>
</feature>
<reference evidence="2" key="2">
    <citation type="submission" date="2021-03" db="UniProtKB">
        <authorList>
            <consortium name="EnsemblPlants"/>
        </authorList>
    </citation>
    <scope>IDENTIFICATION</scope>
</reference>
<keyword evidence="3" id="KW-1185">Reference proteome</keyword>
<evidence type="ECO:0000313" key="3">
    <source>
        <dbReference type="Proteomes" id="UP000596661"/>
    </source>
</evidence>
<evidence type="ECO:0000256" key="1">
    <source>
        <dbReference type="SAM" id="MobiDB-lite"/>
    </source>
</evidence>
<feature type="region of interest" description="Disordered" evidence="1">
    <location>
        <begin position="60"/>
        <end position="85"/>
    </location>
</feature>
<name>A0A803NL94_CANSA</name>
<dbReference type="EMBL" id="UZAU01000073">
    <property type="status" value="NOT_ANNOTATED_CDS"/>
    <property type="molecule type" value="Genomic_DNA"/>
</dbReference>
<dbReference type="AlphaFoldDB" id="A0A803NL94"/>
<evidence type="ECO:0000313" key="2">
    <source>
        <dbReference type="EnsemblPlants" id="cds.evm.model.01.2465"/>
    </source>
</evidence>